<gene>
    <name evidence="1" type="primary">pI2-52TC_00052</name>
</gene>
<geneLocation type="plasmid" evidence="1">
    <name>pI2-52TC</name>
</geneLocation>
<reference evidence="1" key="1">
    <citation type="submission" date="2015-11" db="EMBL/GenBank/DDBJ databases">
        <authorList>
            <person name="Zhang Y."/>
            <person name="Guo Z."/>
        </authorList>
    </citation>
    <scope>NUCLEOTIDE SEQUENCE</scope>
    <source>
        <strain evidence="1">I2-5C</strain>
        <plasmid evidence="1">pI2-52TC</plasmid>
    </source>
</reference>
<sequence length="93" mass="10660">MITTEASRRNALYDNRRGRIIKNGTSTSANRDLRKKVSGEWLPLWLSRYFSVKADCCPCPIPLPLNLNGPHEECVTAYFCRCRSDCIRARVRA</sequence>
<accession>A0A0Y9PRF5</accession>
<reference evidence="1" key="2">
    <citation type="submission" date="2016-02" db="EMBL/GenBank/DDBJ databases">
        <title>Characterisation of E. coli isolates and blaCTX-M harbouring plasmids isolated from dairy cattle in the UK.</title>
        <authorList>
            <person name="Boinett C.J."/>
            <person name="AbuOun M."/>
            <person name="Woodward M.J."/>
            <person name="Anjum M.F."/>
        </authorList>
    </citation>
    <scope>NUCLEOTIDE SEQUENCE</scope>
    <source>
        <strain evidence="1">I2-5C</strain>
        <plasmid evidence="1">pI2-52TC</plasmid>
    </source>
</reference>
<proteinExistence type="predicted"/>
<protein>
    <submittedName>
        <fullName evidence="1">Uncharacterized protein</fullName>
    </submittedName>
</protein>
<organism evidence="1">
    <name type="scientific">Escherichia coli</name>
    <dbReference type="NCBI Taxonomy" id="562"/>
    <lineage>
        <taxon>Bacteria</taxon>
        <taxon>Pseudomonadati</taxon>
        <taxon>Pseudomonadota</taxon>
        <taxon>Gammaproteobacteria</taxon>
        <taxon>Enterobacterales</taxon>
        <taxon>Enterobacteriaceae</taxon>
        <taxon>Escherichia</taxon>
    </lineage>
</organism>
<name>A0A0Y9PRF5_ECOLX</name>
<keyword evidence="1" id="KW-0614">Plasmid</keyword>
<dbReference type="AlphaFoldDB" id="A0A0Y9PRF5"/>
<dbReference type="EMBL" id="FCPG010000001">
    <property type="protein sequence ID" value="CXH16081.1"/>
    <property type="molecule type" value="Genomic_DNA"/>
</dbReference>
<evidence type="ECO:0000313" key="1">
    <source>
        <dbReference type="EMBL" id="CXH16081.1"/>
    </source>
</evidence>